<feature type="region of interest" description="Disordered" evidence="7">
    <location>
        <begin position="431"/>
        <end position="495"/>
    </location>
</feature>
<evidence type="ECO:0000256" key="3">
    <source>
        <dbReference type="PROSITE-ProRule" id="PRU00283"/>
    </source>
</evidence>
<feature type="region of interest" description="Disordered" evidence="7">
    <location>
        <begin position="676"/>
        <end position="819"/>
    </location>
</feature>
<keyword evidence="3 5" id="KW-0505">Motor protein</keyword>
<dbReference type="PROSITE" id="PS50067">
    <property type="entry name" value="KINESIN_MOTOR_2"/>
    <property type="match status" value="1"/>
</dbReference>
<evidence type="ECO:0000313" key="9">
    <source>
        <dbReference type="EMBL" id="OCB88535.1"/>
    </source>
</evidence>
<dbReference type="PROSITE" id="PS50005">
    <property type="entry name" value="TPR"/>
    <property type="match status" value="1"/>
</dbReference>
<dbReference type="AlphaFoldDB" id="A0A9Q5HZ45"/>
<feature type="coiled-coil region" evidence="6">
    <location>
        <begin position="508"/>
        <end position="545"/>
    </location>
</feature>
<keyword evidence="6" id="KW-0175">Coiled coil</keyword>
<dbReference type="PROSITE" id="PS00411">
    <property type="entry name" value="KINESIN_MOTOR_1"/>
    <property type="match status" value="1"/>
</dbReference>
<evidence type="ECO:0000256" key="6">
    <source>
        <dbReference type="SAM" id="Coils"/>
    </source>
</evidence>
<organism evidence="9 10">
    <name type="scientific">Sanghuangporus baumii</name>
    <name type="common">Phellinus baumii</name>
    <dbReference type="NCBI Taxonomy" id="108892"/>
    <lineage>
        <taxon>Eukaryota</taxon>
        <taxon>Fungi</taxon>
        <taxon>Dikarya</taxon>
        <taxon>Basidiomycota</taxon>
        <taxon>Agaricomycotina</taxon>
        <taxon>Agaricomycetes</taxon>
        <taxon>Hymenochaetales</taxon>
        <taxon>Hymenochaetaceae</taxon>
        <taxon>Sanghuangporus</taxon>
    </lineage>
</organism>
<keyword evidence="1 3" id="KW-0547">Nucleotide-binding</keyword>
<dbReference type="SUPFAM" id="SSF52540">
    <property type="entry name" value="P-loop containing nucleoside triphosphate hydrolases"/>
    <property type="match status" value="1"/>
</dbReference>
<dbReference type="GO" id="GO:0007052">
    <property type="term" value="P:mitotic spindle organization"/>
    <property type="evidence" value="ECO:0007669"/>
    <property type="project" value="TreeGrafter"/>
</dbReference>
<name>A0A9Q5HZ45_SANBA</name>
<dbReference type="Gene3D" id="3.40.850.10">
    <property type="entry name" value="Kinesin motor domain"/>
    <property type="match status" value="1"/>
</dbReference>
<keyword evidence="10" id="KW-1185">Reference proteome</keyword>
<dbReference type="GO" id="GO:0005874">
    <property type="term" value="C:microtubule"/>
    <property type="evidence" value="ECO:0007669"/>
    <property type="project" value="UniProtKB-KW"/>
</dbReference>
<evidence type="ECO:0000259" key="8">
    <source>
        <dbReference type="PROSITE" id="PS50067"/>
    </source>
</evidence>
<dbReference type="GO" id="GO:0007018">
    <property type="term" value="P:microtubule-based movement"/>
    <property type="evidence" value="ECO:0007669"/>
    <property type="project" value="InterPro"/>
</dbReference>
<evidence type="ECO:0000313" key="10">
    <source>
        <dbReference type="Proteomes" id="UP000757232"/>
    </source>
</evidence>
<feature type="repeat" description="TPR" evidence="4">
    <location>
        <begin position="623"/>
        <end position="656"/>
    </location>
</feature>
<dbReference type="GO" id="GO:0005875">
    <property type="term" value="C:microtubule associated complex"/>
    <property type="evidence" value="ECO:0007669"/>
    <property type="project" value="TreeGrafter"/>
</dbReference>
<feature type="compositionally biased region" description="Basic and acidic residues" evidence="7">
    <location>
        <begin position="712"/>
        <end position="722"/>
    </location>
</feature>
<dbReference type="OrthoDB" id="3176171at2759"/>
<accession>A0A9Q5HZ45</accession>
<dbReference type="InterPro" id="IPR001752">
    <property type="entry name" value="Kinesin_motor_dom"/>
</dbReference>
<protein>
    <recommendedName>
        <fullName evidence="5">Kinesin-like protein</fullName>
    </recommendedName>
</protein>
<dbReference type="InterPro" id="IPR019734">
    <property type="entry name" value="TPR_rpt"/>
</dbReference>
<dbReference type="GO" id="GO:0003777">
    <property type="term" value="F:microtubule motor activity"/>
    <property type="evidence" value="ECO:0007669"/>
    <property type="project" value="InterPro"/>
</dbReference>
<dbReference type="PANTHER" id="PTHR47969:SF9">
    <property type="entry name" value="KINESIN-LIKE PROTEIN"/>
    <property type="match status" value="1"/>
</dbReference>
<gene>
    <name evidence="9" type="ORF">A7U60_g4350</name>
</gene>
<dbReference type="GO" id="GO:0051231">
    <property type="term" value="P:spindle elongation"/>
    <property type="evidence" value="ECO:0007669"/>
    <property type="project" value="TreeGrafter"/>
</dbReference>
<dbReference type="Proteomes" id="UP000757232">
    <property type="component" value="Unassembled WGS sequence"/>
</dbReference>
<dbReference type="CDD" id="cd00106">
    <property type="entry name" value="KISc"/>
    <property type="match status" value="1"/>
</dbReference>
<dbReference type="PRINTS" id="PR00380">
    <property type="entry name" value="KINESINHEAVY"/>
</dbReference>
<evidence type="ECO:0000256" key="7">
    <source>
        <dbReference type="SAM" id="MobiDB-lite"/>
    </source>
</evidence>
<reference evidence="9" key="1">
    <citation type="submission" date="2016-06" db="EMBL/GenBank/DDBJ databases">
        <title>Draft Genome sequence of the fungus Inonotus baumii.</title>
        <authorList>
            <person name="Zhu H."/>
            <person name="Lin W."/>
        </authorList>
    </citation>
    <scope>NUCLEOTIDE SEQUENCE</scope>
    <source>
        <strain evidence="9">821</strain>
    </source>
</reference>
<evidence type="ECO:0000256" key="1">
    <source>
        <dbReference type="ARBA" id="ARBA00022741"/>
    </source>
</evidence>
<feature type="compositionally biased region" description="Polar residues" evidence="7">
    <location>
        <begin position="693"/>
        <end position="702"/>
    </location>
</feature>
<dbReference type="InterPro" id="IPR019821">
    <property type="entry name" value="Kinesin_motor_CS"/>
</dbReference>
<keyword evidence="5" id="KW-0493">Microtubule</keyword>
<dbReference type="SMART" id="SM00129">
    <property type="entry name" value="KISc"/>
    <property type="match status" value="1"/>
</dbReference>
<keyword evidence="2 3" id="KW-0067">ATP-binding</keyword>
<evidence type="ECO:0000256" key="4">
    <source>
        <dbReference type="PROSITE-ProRule" id="PRU00339"/>
    </source>
</evidence>
<dbReference type="EMBL" id="LNZH02000177">
    <property type="protein sequence ID" value="OCB88535.1"/>
    <property type="molecule type" value="Genomic_DNA"/>
</dbReference>
<dbReference type="InterPro" id="IPR027640">
    <property type="entry name" value="Kinesin-like_fam"/>
</dbReference>
<keyword evidence="4" id="KW-0802">TPR repeat</keyword>
<evidence type="ECO:0000256" key="5">
    <source>
        <dbReference type="RuleBase" id="RU000394"/>
    </source>
</evidence>
<dbReference type="Pfam" id="PF00225">
    <property type="entry name" value="Kinesin"/>
    <property type="match status" value="1"/>
</dbReference>
<comment type="similarity">
    <text evidence="3 5">Belongs to the TRAFAC class myosin-kinesin ATPase superfamily. Kinesin family.</text>
</comment>
<sequence length="819" mass="89334">MATKIRIAARLRPNIPGSPLVACQSLRSSTTSMATKIRIAARLRPNIPGEILDDAVGVENDENGAFVTMTHPRDASQRFKFPFSSCYGPDSTQDELYLNDVKPLLDVVLGGVTVTVFAYGVTSSGKTHTIQGTKAQPGIIPRVVRDIFERSRAIDDIEVDISVSYMEIYKEEAYDLLAPKLPIREDASGQVFVAHLSSLPISSLQDFDRVYASANKRRSTGSTNLNHSSSRSHAILTLQVQMADRVADQTVTGKINLVDLAGSENNKLTGNDPSRMAESSAINKSLSVLGQVVHALNQGASRIPYRNSKLTRILQDALGGNAVGLLICNLAPGTKFRQDTWNTLNFASRTKEIENKPVVNVRDNQPAPKAHFAALAPQPHVLPAANVPSSSHNQPASKAHFAALAPQPHVLPAANVPSSSRQVGRPSLLPMTAASKLPGPSKGRVSGFGAGGSTGFQPFTIAPGNVQKKIRSESENAGDRRNSDRGNNSGSGILGMTEEEIDERIARAVEIEVARRLEERERRREEEERKEIEKQLLEVVQEEEDSHRSTPDVVLPEDITRPTTSATCSSLPSGILTPLLKRHEDLDNELKRRLAELEQKYEQNSREVQLADILSPTSKKKTGRAYVALARAHSEKGDLQVALSLYKKAETYVPDNMKLKQRILEIEHAARNNVEFVPMSRKKSKKKAKNTHTSRSSGQTPTADFVSVAESSGHEPDNRDGDPGENLRSSERSGQGRKKKGGLGTGSRSRSRPAPLREATNSPHKQKRVASDDELEEEETPPKKQKKGKKTAVDVCSDGSDGDGDLGWLPSNMKVVETK</sequence>
<dbReference type="PANTHER" id="PTHR47969">
    <property type="entry name" value="CHROMOSOME-ASSOCIATED KINESIN KIF4A-RELATED"/>
    <property type="match status" value="1"/>
</dbReference>
<feature type="domain" description="Kinesin motor" evidence="8">
    <location>
        <begin position="36"/>
        <end position="353"/>
    </location>
</feature>
<dbReference type="GO" id="GO:0008017">
    <property type="term" value="F:microtubule binding"/>
    <property type="evidence" value="ECO:0007669"/>
    <property type="project" value="InterPro"/>
</dbReference>
<dbReference type="InterPro" id="IPR036961">
    <property type="entry name" value="Kinesin_motor_dom_sf"/>
</dbReference>
<feature type="compositionally biased region" description="Basic and acidic residues" evidence="7">
    <location>
        <begin position="470"/>
        <end position="484"/>
    </location>
</feature>
<feature type="coiled-coil region" evidence="6">
    <location>
        <begin position="580"/>
        <end position="614"/>
    </location>
</feature>
<comment type="caution">
    <text evidence="9">The sequence shown here is derived from an EMBL/GenBank/DDBJ whole genome shotgun (WGS) entry which is preliminary data.</text>
</comment>
<feature type="binding site" evidence="3">
    <location>
        <begin position="120"/>
        <end position="127"/>
    </location>
    <ligand>
        <name>ATP</name>
        <dbReference type="ChEBI" id="CHEBI:30616"/>
    </ligand>
</feature>
<dbReference type="GO" id="GO:0005524">
    <property type="term" value="F:ATP binding"/>
    <property type="evidence" value="ECO:0007669"/>
    <property type="project" value="UniProtKB-UniRule"/>
</dbReference>
<dbReference type="InterPro" id="IPR027417">
    <property type="entry name" value="P-loop_NTPase"/>
</dbReference>
<feature type="compositionally biased region" description="Basic residues" evidence="7">
    <location>
        <begin position="680"/>
        <end position="692"/>
    </location>
</feature>
<evidence type="ECO:0000256" key="2">
    <source>
        <dbReference type="ARBA" id="ARBA00022840"/>
    </source>
</evidence>
<proteinExistence type="inferred from homology"/>